<evidence type="ECO:0000313" key="3">
    <source>
        <dbReference type="EMBL" id="BBY25490.1"/>
    </source>
</evidence>
<organism evidence="3 4">
    <name type="scientific">Mycobacterium stomatepiae</name>
    <dbReference type="NCBI Taxonomy" id="470076"/>
    <lineage>
        <taxon>Bacteria</taxon>
        <taxon>Bacillati</taxon>
        <taxon>Actinomycetota</taxon>
        <taxon>Actinomycetes</taxon>
        <taxon>Mycobacteriales</taxon>
        <taxon>Mycobacteriaceae</taxon>
        <taxon>Mycobacterium</taxon>
        <taxon>Mycobacterium simiae complex</taxon>
    </lineage>
</organism>
<keyword evidence="2" id="KW-1133">Transmembrane helix</keyword>
<gene>
    <name evidence="3" type="ORF">MSTO_56950</name>
</gene>
<keyword evidence="2" id="KW-0812">Transmembrane</keyword>
<evidence type="ECO:0000256" key="1">
    <source>
        <dbReference type="SAM" id="MobiDB-lite"/>
    </source>
</evidence>
<protein>
    <submittedName>
        <fullName evidence="3">Uncharacterized protein</fullName>
    </submittedName>
</protein>
<reference evidence="3 4" key="1">
    <citation type="journal article" date="2019" name="Emerg. Microbes Infect.">
        <title>Comprehensive subspecies identification of 175 nontuberculous mycobacteria species based on 7547 genomic profiles.</title>
        <authorList>
            <person name="Matsumoto Y."/>
            <person name="Kinjo T."/>
            <person name="Motooka D."/>
            <person name="Nabeya D."/>
            <person name="Jung N."/>
            <person name="Uechi K."/>
            <person name="Horii T."/>
            <person name="Iida T."/>
            <person name="Fujita J."/>
            <person name="Nakamura S."/>
        </authorList>
    </citation>
    <scope>NUCLEOTIDE SEQUENCE [LARGE SCALE GENOMIC DNA]</scope>
    <source>
        <strain evidence="3 4">JCM 17783</strain>
    </source>
</reference>
<dbReference type="EMBL" id="AP022587">
    <property type="protein sequence ID" value="BBY25490.1"/>
    <property type="molecule type" value="Genomic_DNA"/>
</dbReference>
<sequence length="80" mass="9187">MSDLNNKSHTGLDDTDTGPIGAPAQADPQHPHRPVIPHMIRLFAVPVLLGWLLVTVRPSLPSRSSVRRTRRRWHPWTRRR</sequence>
<dbReference type="AlphaFoldDB" id="A0A7I7QHA6"/>
<proteinExistence type="predicted"/>
<feature type="region of interest" description="Disordered" evidence="1">
    <location>
        <begin position="1"/>
        <end position="33"/>
    </location>
</feature>
<name>A0A7I7QHA6_9MYCO</name>
<dbReference type="KEGG" id="msto:MSTO_56950"/>
<accession>A0A7I7QHA6</accession>
<dbReference type="Proteomes" id="UP000467130">
    <property type="component" value="Chromosome"/>
</dbReference>
<keyword evidence="4" id="KW-1185">Reference proteome</keyword>
<keyword evidence="2" id="KW-0472">Membrane</keyword>
<evidence type="ECO:0000313" key="4">
    <source>
        <dbReference type="Proteomes" id="UP000467130"/>
    </source>
</evidence>
<feature type="transmembrane region" description="Helical" evidence="2">
    <location>
        <begin position="39"/>
        <end position="60"/>
    </location>
</feature>
<evidence type="ECO:0000256" key="2">
    <source>
        <dbReference type="SAM" id="Phobius"/>
    </source>
</evidence>